<comment type="caution">
    <text evidence="2">The sequence shown here is derived from an EMBL/GenBank/DDBJ whole genome shotgun (WGS) entry which is preliminary data.</text>
</comment>
<keyword evidence="3" id="KW-1185">Reference proteome</keyword>
<protein>
    <recommendedName>
        <fullName evidence="4">Glycine zipper family protein</fullName>
    </recommendedName>
</protein>
<evidence type="ECO:0000256" key="1">
    <source>
        <dbReference type="SAM" id="Phobius"/>
    </source>
</evidence>
<keyword evidence="1" id="KW-1133">Transmembrane helix</keyword>
<sequence length="154" mass="17024">MNIKELKNRADFSNDEKLNRTYAQFGELLNELKKKELSQDIYKLINESVDTLNVTTLNGTQLTKLLKQKQTAILKQVEKTHKIVPKNYYRNLWMLLGMSAFGLPIGAAIGSVSGNMGVLGAGLPIGMGIGIAVGMSMDKKAINEGRQLDIEIKN</sequence>
<reference evidence="3" key="1">
    <citation type="journal article" date="2019" name="Int. J. Syst. Evol. Microbiol.">
        <title>The Global Catalogue of Microorganisms (GCM) 10K type strain sequencing project: providing services to taxonomists for standard genome sequencing and annotation.</title>
        <authorList>
            <consortium name="The Broad Institute Genomics Platform"/>
            <consortium name="The Broad Institute Genome Sequencing Center for Infectious Disease"/>
            <person name="Wu L."/>
            <person name="Ma J."/>
        </authorList>
    </citation>
    <scope>NUCLEOTIDE SEQUENCE [LARGE SCALE GENOMIC DNA]</scope>
    <source>
        <strain evidence="3">CECT 7649</strain>
    </source>
</reference>
<keyword evidence="1" id="KW-0472">Membrane</keyword>
<organism evidence="2 3">
    <name type="scientific">Flavobacterium myungsuense</name>
    <dbReference type="NCBI Taxonomy" id="651823"/>
    <lineage>
        <taxon>Bacteria</taxon>
        <taxon>Pseudomonadati</taxon>
        <taxon>Bacteroidota</taxon>
        <taxon>Flavobacteriia</taxon>
        <taxon>Flavobacteriales</taxon>
        <taxon>Flavobacteriaceae</taxon>
        <taxon>Flavobacterium</taxon>
    </lineage>
</organism>
<feature type="transmembrane region" description="Helical" evidence="1">
    <location>
        <begin position="92"/>
        <end position="112"/>
    </location>
</feature>
<feature type="transmembrane region" description="Helical" evidence="1">
    <location>
        <begin position="118"/>
        <end position="137"/>
    </location>
</feature>
<accession>A0ABW3IXL5</accession>
<keyword evidence="1" id="KW-0812">Transmembrane</keyword>
<evidence type="ECO:0008006" key="4">
    <source>
        <dbReference type="Google" id="ProtNLM"/>
    </source>
</evidence>
<evidence type="ECO:0000313" key="2">
    <source>
        <dbReference type="EMBL" id="MFD0982932.1"/>
    </source>
</evidence>
<evidence type="ECO:0000313" key="3">
    <source>
        <dbReference type="Proteomes" id="UP001597051"/>
    </source>
</evidence>
<proteinExistence type="predicted"/>
<dbReference type="RefSeq" id="WP_379754958.1">
    <property type="nucleotide sequence ID" value="NZ_JBHSYB010000016.1"/>
</dbReference>
<gene>
    <name evidence="2" type="ORF">ACFQ0S_00445</name>
</gene>
<dbReference type="EMBL" id="JBHTIZ010000004">
    <property type="protein sequence ID" value="MFD0982932.1"/>
    <property type="molecule type" value="Genomic_DNA"/>
</dbReference>
<name>A0ABW3IXL5_9FLAO</name>
<dbReference type="Proteomes" id="UP001597051">
    <property type="component" value="Unassembled WGS sequence"/>
</dbReference>